<dbReference type="EMBL" id="CM046129">
    <property type="protein sequence ID" value="KAI8433577.1"/>
    <property type="molecule type" value="Genomic_DNA"/>
</dbReference>
<organism evidence="1 2">
    <name type="scientific">Choristoneura fumiferana</name>
    <name type="common">Spruce budworm moth</name>
    <name type="synonym">Archips fumiferana</name>
    <dbReference type="NCBI Taxonomy" id="7141"/>
    <lineage>
        <taxon>Eukaryota</taxon>
        <taxon>Metazoa</taxon>
        <taxon>Ecdysozoa</taxon>
        <taxon>Arthropoda</taxon>
        <taxon>Hexapoda</taxon>
        <taxon>Insecta</taxon>
        <taxon>Pterygota</taxon>
        <taxon>Neoptera</taxon>
        <taxon>Endopterygota</taxon>
        <taxon>Lepidoptera</taxon>
        <taxon>Glossata</taxon>
        <taxon>Ditrysia</taxon>
        <taxon>Tortricoidea</taxon>
        <taxon>Tortricidae</taxon>
        <taxon>Tortricinae</taxon>
        <taxon>Choristoneura</taxon>
    </lineage>
</organism>
<protein>
    <submittedName>
        <fullName evidence="1">Uncharacterized protein</fullName>
    </submittedName>
</protein>
<gene>
    <name evidence="1" type="ORF">MSG28_015598</name>
</gene>
<name>A0ACC0KBE7_CHOFU</name>
<keyword evidence="2" id="KW-1185">Reference proteome</keyword>
<comment type="caution">
    <text evidence="1">The sequence shown here is derived from an EMBL/GenBank/DDBJ whole genome shotgun (WGS) entry which is preliminary data.</text>
</comment>
<proteinExistence type="predicted"/>
<evidence type="ECO:0000313" key="2">
    <source>
        <dbReference type="Proteomes" id="UP001064048"/>
    </source>
</evidence>
<dbReference type="Proteomes" id="UP001064048">
    <property type="component" value="Chromosome 29"/>
</dbReference>
<accession>A0ACC0KBE7</accession>
<reference evidence="1 2" key="1">
    <citation type="journal article" date="2022" name="Genome Biol. Evol.">
        <title>The Spruce Budworm Genome: Reconstructing the Evolutionary History of Antifreeze Proteins.</title>
        <authorList>
            <person name="Beliveau C."/>
            <person name="Gagne P."/>
            <person name="Picq S."/>
            <person name="Vernygora O."/>
            <person name="Keeling C.I."/>
            <person name="Pinkney K."/>
            <person name="Doucet D."/>
            <person name="Wen F."/>
            <person name="Johnston J.S."/>
            <person name="Maaroufi H."/>
            <person name="Boyle B."/>
            <person name="Laroche J."/>
            <person name="Dewar K."/>
            <person name="Juretic N."/>
            <person name="Blackburn G."/>
            <person name="Nisole A."/>
            <person name="Brunet B."/>
            <person name="Brandao M."/>
            <person name="Lumley L."/>
            <person name="Duan J."/>
            <person name="Quan G."/>
            <person name="Lucarotti C.J."/>
            <person name="Roe A.D."/>
            <person name="Sperling F.A.H."/>
            <person name="Levesque R.C."/>
            <person name="Cusson M."/>
        </authorList>
    </citation>
    <scope>NUCLEOTIDE SEQUENCE [LARGE SCALE GENOMIC DNA]</scope>
    <source>
        <strain evidence="1">Glfc:IPQL:Cfum</strain>
    </source>
</reference>
<evidence type="ECO:0000313" key="1">
    <source>
        <dbReference type="EMBL" id="KAI8433577.1"/>
    </source>
</evidence>
<sequence length="1086" mass="122178">MKHKRFEENILVDEAYTNYGVEDKNADNKKTSGIAKNFAESLEYGEKKKWYHQMPEEPATVTKTLPQDKVEEMRKEASSALHGDTMAYETKSNRNGSSDHQWARTLLNKGAIGDRVAAATILIQDNPIYNMNALRNLVNNVKPAKKKDGLVIIDALSELLVTELLIPDAKLRTFEQHPLGHVDDMCSGNKQARRNILKLWFYEDQLKELYGTYVEALNKFAHDSVEANKEKAVSAMSYLLMHHPEREKMLLTSIINKLGDPSQAVASKVIYHLCQLLYNHPNMKAVVLAEIEKMLFRTNISPRAQYYGICFLNQFVLGKDDARIAENLIRIYFSFFKASIKKGEIDSRLMSAILTGVKRAYPFAEASRLADAPAHIDAVHKLVHLASINVAIHALALLFHISDASKSTSDRYYTALYRKLTSPDIFNTSHSALLFSLIYKSLKKDDNVARVTAIVKRLLQLCCQMTPAQACGILFLVSQVLKDGAKKGAIRLVWSAREIKEEVKDEPQEINDTVTEVNDTAEDGDEVKEEEEKEQVKKVDLLRGDKKDLLMDDDEETYVDLKIDDQGNIKPKKRKPAAAVAGWFHAKMKTDKDQDDTDEKEVAAKIQLKKTINMERVKTDKDQDDRDEKEVAAKIQLERTINIERVITEYNPLARNPAFAGADCTAYVDLLPLLQHFHPSVKLFADKLVHEQIIQYSGDPLKDFAGIRFLDRFVFKNPKKREDGQRDGLKTVKGSHPKFAVRKNYTAKGIKSLPVNSASYLNEDANKIPVDERFLYDFLQKRRHAEEEPDSDSDADSVTSEDFEKYLDTVTGTRANGGLQMRCQPRGLRWDTSSASNFTGCLTLHAETQQCKHCCFTAGLASKMVVAIRADLAQADSDDELDFLADMESTKKKRPSKKGDESDDQLGSDDGDDNDDEEAADVDEDDDDDSEGGELNISADEDEPVLSGEEDELLLEDSDEDGEIDVPGTMSKKGKMKLKLKGKDDLGSLFASAEEFSTLLEENASNKKQGSSQAVANTDNASIKQLAWEDKRDTWMKGYNRKVHGAKYKKFNKNKNGRPDKMPEKKGGKRKFDSSGAAGGKKRKFK</sequence>